<dbReference type="Pfam" id="PF02810">
    <property type="entry name" value="SEC-C"/>
    <property type="match status" value="1"/>
</dbReference>
<evidence type="ECO:0000313" key="2">
    <source>
        <dbReference type="Proteomes" id="UP001365405"/>
    </source>
</evidence>
<dbReference type="SUPFAM" id="SSF101327">
    <property type="entry name" value="YgfB-like"/>
    <property type="match status" value="1"/>
</dbReference>
<protein>
    <submittedName>
        <fullName evidence="1">UPF0149 family protein</fullName>
    </submittedName>
</protein>
<dbReference type="Proteomes" id="UP001365405">
    <property type="component" value="Unassembled WGS sequence"/>
</dbReference>
<dbReference type="SUPFAM" id="SSF103642">
    <property type="entry name" value="Sec-C motif"/>
    <property type="match status" value="1"/>
</dbReference>
<keyword evidence="2" id="KW-1185">Reference proteome</keyword>
<gene>
    <name evidence="1" type="ORF">AACH10_18265</name>
</gene>
<evidence type="ECO:0000313" key="1">
    <source>
        <dbReference type="EMBL" id="MEK8052202.1"/>
    </source>
</evidence>
<organism evidence="1 2">
    <name type="scientific">Pseudaquabacterium inlustre</name>
    <dbReference type="NCBI Taxonomy" id="2984192"/>
    <lineage>
        <taxon>Bacteria</taxon>
        <taxon>Pseudomonadati</taxon>
        <taxon>Pseudomonadota</taxon>
        <taxon>Betaproteobacteria</taxon>
        <taxon>Burkholderiales</taxon>
        <taxon>Sphaerotilaceae</taxon>
        <taxon>Pseudaquabacterium</taxon>
    </lineage>
</organism>
<reference evidence="1 2" key="1">
    <citation type="submission" date="2024-04" db="EMBL/GenBank/DDBJ databases">
        <title>Novel species of the genus Ideonella isolated from streams.</title>
        <authorList>
            <person name="Lu H."/>
        </authorList>
    </citation>
    <scope>NUCLEOTIDE SEQUENCE [LARGE SCALE GENOMIC DNA]</scope>
    <source>
        <strain evidence="1 2">DXS22W</strain>
    </source>
</reference>
<comment type="caution">
    <text evidence="1">The sequence shown here is derived from an EMBL/GenBank/DDBJ whole genome shotgun (WGS) entry which is preliminary data.</text>
</comment>
<dbReference type="PANTHER" id="PTHR33747:SF1">
    <property type="entry name" value="ADENYLATE CYCLASE-ASSOCIATED CAP C-TERMINAL DOMAIN-CONTAINING PROTEIN"/>
    <property type="match status" value="1"/>
</dbReference>
<dbReference type="InterPro" id="IPR004027">
    <property type="entry name" value="SEC_C_motif"/>
</dbReference>
<dbReference type="EMBL" id="JBBUTH010000009">
    <property type="protein sequence ID" value="MEK8052202.1"/>
    <property type="molecule type" value="Genomic_DNA"/>
</dbReference>
<dbReference type="Pfam" id="PF03695">
    <property type="entry name" value="UPF0149"/>
    <property type="match status" value="1"/>
</dbReference>
<name>A0ABU9CNS6_9BURK</name>
<dbReference type="PANTHER" id="PTHR33747">
    <property type="entry name" value="UPF0225 PROTEIN SCO1677"/>
    <property type="match status" value="1"/>
</dbReference>
<dbReference type="InterPro" id="IPR036255">
    <property type="entry name" value="YgfB-like_sf"/>
</dbReference>
<accession>A0ABU9CNS6</accession>
<sequence>MSRAPRSATEAQIDALEKLCERLAGFGADTSLEWLDGYMTAIAASRRAIAIDEWLPKAFGDAFERTFADPLDLEGARATLQTHADLLASQLDAEELLDAPDNLRLAPLMAQYDDAARAEMVAEGHATEDEARDLLQTGALWSEGFQQAVEHFADDWPEPDPESDEGVWFDSCMMRVLALTLPQKELAEHLEAEYPGETLERDQIVDEACFGIQDLRVYWLDHAPKPETRRVEAKVGRNDPCPCGSGKKFKKCHGA</sequence>
<proteinExistence type="predicted"/>
<dbReference type="InterPro" id="IPR011978">
    <property type="entry name" value="YgfB-like"/>
</dbReference>
<dbReference type="Gene3D" id="3.10.450.50">
    <property type="match status" value="1"/>
</dbReference>
<dbReference type="RefSeq" id="WP_341411919.1">
    <property type="nucleotide sequence ID" value="NZ_JBBUTH010000009.1"/>
</dbReference>